<organism evidence="5 6">
    <name type="scientific">Achromobacter denitrificans</name>
    <name type="common">Alcaligenes denitrificans</name>
    <dbReference type="NCBI Taxonomy" id="32002"/>
    <lineage>
        <taxon>Bacteria</taxon>
        <taxon>Pseudomonadati</taxon>
        <taxon>Pseudomonadota</taxon>
        <taxon>Betaproteobacteria</taxon>
        <taxon>Burkholderiales</taxon>
        <taxon>Alcaligenaceae</taxon>
        <taxon>Achromobacter</taxon>
    </lineage>
</organism>
<evidence type="ECO:0000256" key="3">
    <source>
        <dbReference type="ARBA" id="ARBA00023163"/>
    </source>
</evidence>
<dbReference type="PROSITE" id="PS50949">
    <property type="entry name" value="HTH_GNTR"/>
    <property type="match status" value="1"/>
</dbReference>
<keyword evidence="3" id="KW-0804">Transcription</keyword>
<dbReference type="GO" id="GO:0003677">
    <property type="term" value="F:DNA binding"/>
    <property type="evidence" value="ECO:0007669"/>
    <property type="project" value="UniProtKB-KW"/>
</dbReference>
<dbReference type="InterPro" id="IPR036388">
    <property type="entry name" value="WH-like_DNA-bd_sf"/>
</dbReference>
<evidence type="ECO:0000313" key="5">
    <source>
        <dbReference type="EMBL" id="QKQ50778.1"/>
    </source>
</evidence>
<evidence type="ECO:0000256" key="1">
    <source>
        <dbReference type="ARBA" id="ARBA00023015"/>
    </source>
</evidence>
<keyword evidence="2" id="KW-0238">DNA-binding</keyword>
<evidence type="ECO:0000259" key="4">
    <source>
        <dbReference type="PROSITE" id="PS50949"/>
    </source>
</evidence>
<dbReference type="SMART" id="SM00345">
    <property type="entry name" value="HTH_GNTR"/>
    <property type="match status" value="1"/>
</dbReference>
<dbReference type="InterPro" id="IPR011711">
    <property type="entry name" value="GntR_C"/>
</dbReference>
<dbReference type="GO" id="GO:0003700">
    <property type="term" value="F:DNA-binding transcription factor activity"/>
    <property type="evidence" value="ECO:0007669"/>
    <property type="project" value="InterPro"/>
</dbReference>
<dbReference type="Gene3D" id="1.10.10.10">
    <property type="entry name" value="Winged helix-like DNA-binding domain superfamily/Winged helix DNA-binding domain"/>
    <property type="match status" value="1"/>
</dbReference>
<dbReference type="InterPro" id="IPR000524">
    <property type="entry name" value="Tscrpt_reg_HTH_GntR"/>
</dbReference>
<sequence>MADDNAKVVKLPRRTALKQPTLSESVYTEIRSRLQRGEIGPNDRVLDYEVADEFDCTRMPVRQALLRLVSEGYLVGTTRGFVTPTLTNDDIHEIFEVRRLLEPSAAAGTVAILDDQQDAALQRAYQKARKAYEKHDATAMIDANVEFRDVWLGAVQNARLQATIRRFADHAQQVRLGTLNNRDTQKIVVEGMRTLLEGFLERDPRQIKTAMLEFIVSAEQQYFALLGGHA</sequence>
<proteinExistence type="predicted"/>
<dbReference type="Proteomes" id="UP000509782">
    <property type="component" value="Chromosome"/>
</dbReference>
<dbReference type="InterPro" id="IPR036390">
    <property type="entry name" value="WH_DNA-bd_sf"/>
</dbReference>
<gene>
    <name evidence="5" type="ORF">FOC81_30285</name>
</gene>
<keyword evidence="1" id="KW-0805">Transcription regulation</keyword>
<dbReference type="Pfam" id="PF00392">
    <property type="entry name" value="GntR"/>
    <property type="match status" value="1"/>
</dbReference>
<dbReference type="RefSeq" id="WP_088446692.1">
    <property type="nucleotide sequence ID" value="NZ_CP020917.1"/>
</dbReference>
<evidence type="ECO:0000313" key="6">
    <source>
        <dbReference type="Proteomes" id="UP000509782"/>
    </source>
</evidence>
<protein>
    <submittedName>
        <fullName evidence="5">GntR family transcriptional regulator</fullName>
    </submittedName>
</protein>
<feature type="domain" description="HTH gntR-type" evidence="4">
    <location>
        <begin position="20"/>
        <end position="86"/>
    </location>
</feature>
<reference evidence="5 6" key="1">
    <citation type="submission" date="2020-05" db="EMBL/GenBank/DDBJ databases">
        <title>FDA dAtabase for Regulatory Grade micrObial Sequences (FDA-ARGOS): Supporting development and validation of Infectious Disease Dx tests.</title>
        <authorList>
            <person name="Sproer C."/>
            <person name="Gronow S."/>
            <person name="Severitt S."/>
            <person name="Schroder I."/>
            <person name="Tallon L."/>
            <person name="Sadzewicz L."/>
            <person name="Zhao X."/>
            <person name="Vavikolanu K."/>
            <person name="Mehta A."/>
            <person name="Aluvathingal J."/>
            <person name="Nadendla S."/>
            <person name="Myers T."/>
            <person name="Yan Y."/>
            <person name="Sichtig H."/>
        </authorList>
    </citation>
    <scope>NUCLEOTIDE SEQUENCE [LARGE SCALE GENOMIC DNA]</scope>
    <source>
        <strain evidence="5 6">FDAARGOS_787</strain>
    </source>
</reference>
<name>A0A6N0JW48_ACHDE</name>
<dbReference type="Gene3D" id="1.20.120.530">
    <property type="entry name" value="GntR ligand-binding domain-like"/>
    <property type="match status" value="1"/>
</dbReference>
<dbReference type="PANTHER" id="PTHR43537">
    <property type="entry name" value="TRANSCRIPTIONAL REGULATOR, GNTR FAMILY"/>
    <property type="match status" value="1"/>
</dbReference>
<dbReference type="AlphaFoldDB" id="A0A6N0JW48"/>
<dbReference type="PANTHER" id="PTHR43537:SF24">
    <property type="entry name" value="GLUCONATE OPERON TRANSCRIPTIONAL REPRESSOR"/>
    <property type="match status" value="1"/>
</dbReference>
<dbReference type="SMART" id="SM00895">
    <property type="entry name" value="FCD"/>
    <property type="match status" value="1"/>
</dbReference>
<dbReference type="SUPFAM" id="SSF46785">
    <property type="entry name" value="Winged helix' DNA-binding domain"/>
    <property type="match status" value="1"/>
</dbReference>
<dbReference type="Pfam" id="PF07729">
    <property type="entry name" value="FCD"/>
    <property type="match status" value="1"/>
</dbReference>
<dbReference type="EMBL" id="CP054569">
    <property type="protein sequence ID" value="QKQ50778.1"/>
    <property type="molecule type" value="Genomic_DNA"/>
</dbReference>
<evidence type="ECO:0000256" key="2">
    <source>
        <dbReference type="ARBA" id="ARBA00023125"/>
    </source>
</evidence>
<dbReference type="SUPFAM" id="SSF48008">
    <property type="entry name" value="GntR ligand-binding domain-like"/>
    <property type="match status" value="1"/>
</dbReference>
<accession>A0A6N0JW48</accession>
<dbReference type="InterPro" id="IPR008920">
    <property type="entry name" value="TF_FadR/GntR_C"/>
</dbReference>